<accession>A0ABS4BY45</accession>
<sequence>MEITKANEETVNILQELLQKNYDAEAGYKQIMQKAENTVLKQWLQDKAKQRSQFANELDGLIRNLHATPVKDGSLLGSAHRAWIDVKTTLSSNTDEAILEECIRGEKASVNEYEKQLEKVSNFSDVNNVVYNQMVSVKTALNTVKRLEDISK</sequence>
<gene>
    <name evidence="2" type="ORF">J8H85_16880</name>
</gene>
<proteinExistence type="predicted"/>
<keyword evidence="3" id="KW-1185">Reference proteome</keyword>
<dbReference type="Proteomes" id="UP000670776">
    <property type="component" value="Unassembled WGS sequence"/>
</dbReference>
<dbReference type="InterPro" id="IPR009078">
    <property type="entry name" value="Ferritin-like_SF"/>
</dbReference>
<name>A0ABS4BY45_9FLAO</name>
<dbReference type="PIRSF" id="PIRSF029477">
    <property type="entry name" value="UCP029477"/>
    <property type="match status" value="1"/>
</dbReference>
<dbReference type="EMBL" id="JAGJCB010000024">
    <property type="protein sequence ID" value="MBP0905507.1"/>
    <property type="molecule type" value="Genomic_DNA"/>
</dbReference>
<dbReference type="InterPro" id="IPR016920">
    <property type="entry name" value="UCP029477"/>
</dbReference>
<dbReference type="RefSeq" id="WP_209656583.1">
    <property type="nucleotide sequence ID" value="NZ_JAGJCB010000024.1"/>
</dbReference>
<dbReference type="InterPro" id="IPR012347">
    <property type="entry name" value="Ferritin-like"/>
</dbReference>
<evidence type="ECO:0000313" key="2">
    <source>
        <dbReference type="EMBL" id="MBP0905507.1"/>
    </source>
</evidence>
<dbReference type="InterPro" id="IPR011971">
    <property type="entry name" value="CHP02284"/>
</dbReference>
<feature type="domain" description="DUF2383" evidence="1">
    <location>
        <begin position="10"/>
        <end position="119"/>
    </location>
</feature>
<dbReference type="NCBIfam" id="TIGR02284">
    <property type="entry name" value="PA2169 family four-helix-bundle protein"/>
    <property type="match status" value="1"/>
</dbReference>
<protein>
    <submittedName>
        <fullName evidence="2">PA2169 family four-helix-bundle protein</fullName>
    </submittedName>
</protein>
<dbReference type="Gene3D" id="1.20.1260.10">
    <property type="match status" value="1"/>
</dbReference>
<reference evidence="2 3" key="1">
    <citation type="submission" date="2021-04" db="EMBL/GenBank/DDBJ databases">
        <title>Mariniflexile gromovii gen. nov., sp. nov., a gliding bacterium isolated from the sea urchin Strongylocentrotus intermedius.</title>
        <authorList>
            <person name="Ko S."/>
            <person name="Le V."/>
            <person name="Ahn C.-Y."/>
            <person name="Oh H.-M."/>
        </authorList>
    </citation>
    <scope>NUCLEOTIDE SEQUENCE [LARGE SCALE GENOMIC DNA]</scope>
    <source>
        <strain evidence="2 3">KCTC 12570</strain>
    </source>
</reference>
<evidence type="ECO:0000259" key="1">
    <source>
        <dbReference type="Pfam" id="PF09537"/>
    </source>
</evidence>
<comment type="caution">
    <text evidence="2">The sequence shown here is derived from an EMBL/GenBank/DDBJ whole genome shotgun (WGS) entry which is preliminary data.</text>
</comment>
<dbReference type="SUPFAM" id="SSF47240">
    <property type="entry name" value="Ferritin-like"/>
    <property type="match status" value="1"/>
</dbReference>
<organism evidence="2 3">
    <name type="scientific">Mariniflexile gromovii</name>
    <dbReference type="NCBI Taxonomy" id="362523"/>
    <lineage>
        <taxon>Bacteria</taxon>
        <taxon>Pseudomonadati</taxon>
        <taxon>Bacteroidota</taxon>
        <taxon>Flavobacteriia</taxon>
        <taxon>Flavobacteriales</taxon>
        <taxon>Flavobacteriaceae</taxon>
        <taxon>Mariniflexile</taxon>
    </lineage>
</organism>
<dbReference type="Pfam" id="PF09537">
    <property type="entry name" value="DUF2383"/>
    <property type="match status" value="1"/>
</dbReference>
<evidence type="ECO:0000313" key="3">
    <source>
        <dbReference type="Proteomes" id="UP000670776"/>
    </source>
</evidence>
<dbReference type="InterPro" id="IPR019052">
    <property type="entry name" value="DUF2383"/>
</dbReference>